<accession>A0A1F4NPU1</accession>
<dbReference type="EMBL" id="METD01000001">
    <property type="protein sequence ID" value="OGB73386.1"/>
    <property type="molecule type" value="Genomic_DNA"/>
</dbReference>
<organism evidence="1 2">
    <name type="scientific">candidate division Kazan bacterium RIFCSPLOWO2_01_FULL_45_19</name>
    <dbReference type="NCBI Taxonomy" id="1798538"/>
    <lineage>
        <taxon>Bacteria</taxon>
        <taxon>Bacteria division Kazan-3B-28</taxon>
    </lineage>
</organism>
<sequence length="381" mass="42803">MPTRFILQGFTADTHVQAVKTVLETPEIEEIIFSIAFVNNDGVRLIEEALRPFVDRAKFFVGIRNDITSLQGLERLIDLGVTLYVVDTGARTVIFHPKLYFAKGPNEARMVIGSANLTIGGLNNNIESSLALTLDLNITADHDIVLNVQDQLLDLMTCDPEHIFLVNTKEELAHLQSSGRLLDESKTSSPHPVTARSVDDTITRIQLRTTPLRREIVAATIIPQNQNIENVPVQPASNLELVWDSKPLTERDLNIPQAAQTHRTGSINLDKGLLDTHIDHRHYFRDVVFSHLIWTPSPTGNVEESSATFQLIIKGVYCGELALDIHHSTDTTSTTYRQRNAMTRLSWGPFSEYIARTNLIGRTLSLYRDMNDSNRFVLEID</sequence>
<dbReference type="Proteomes" id="UP000178085">
    <property type="component" value="Unassembled WGS sequence"/>
</dbReference>
<evidence type="ECO:0000313" key="1">
    <source>
        <dbReference type="EMBL" id="OGB73386.1"/>
    </source>
</evidence>
<name>A0A1F4NPU1_UNCK3</name>
<evidence type="ECO:0000313" key="2">
    <source>
        <dbReference type="Proteomes" id="UP000178085"/>
    </source>
</evidence>
<dbReference type="AlphaFoldDB" id="A0A1F4NPU1"/>
<reference evidence="1 2" key="1">
    <citation type="journal article" date="2016" name="Nat. Commun.">
        <title>Thousands of microbial genomes shed light on interconnected biogeochemical processes in an aquifer system.</title>
        <authorList>
            <person name="Anantharaman K."/>
            <person name="Brown C.T."/>
            <person name="Hug L.A."/>
            <person name="Sharon I."/>
            <person name="Castelle C.J."/>
            <person name="Probst A.J."/>
            <person name="Thomas B.C."/>
            <person name="Singh A."/>
            <person name="Wilkins M.J."/>
            <person name="Karaoz U."/>
            <person name="Brodie E.L."/>
            <person name="Williams K.H."/>
            <person name="Hubbard S.S."/>
            <person name="Banfield J.F."/>
        </authorList>
    </citation>
    <scope>NUCLEOTIDE SEQUENCE [LARGE SCALE GENOMIC DNA]</scope>
</reference>
<comment type="caution">
    <text evidence="1">The sequence shown here is derived from an EMBL/GenBank/DDBJ whole genome shotgun (WGS) entry which is preliminary data.</text>
</comment>
<evidence type="ECO:0008006" key="3">
    <source>
        <dbReference type="Google" id="ProtNLM"/>
    </source>
</evidence>
<protein>
    <recommendedName>
        <fullName evidence="3">Phospholipase D-like domain-containing protein</fullName>
    </recommendedName>
</protein>
<gene>
    <name evidence="1" type="ORF">A3K51_00715</name>
</gene>
<dbReference type="Gene3D" id="3.30.870.10">
    <property type="entry name" value="Endonuclease Chain A"/>
    <property type="match status" value="1"/>
</dbReference>
<proteinExistence type="predicted"/>